<name>A0ABS7GJU1_9BACT</name>
<gene>
    <name evidence="1" type="ORF">K1Y79_26860</name>
</gene>
<dbReference type="EMBL" id="JAICCF010000006">
    <property type="protein sequence ID" value="MBW8687986.1"/>
    <property type="molecule type" value="Genomic_DNA"/>
</dbReference>
<dbReference type="RefSeq" id="WP_220253314.1">
    <property type="nucleotide sequence ID" value="NZ_JAICCF010000006.1"/>
</dbReference>
<protein>
    <submittedName>
        <fullName evidence="1">Uncharacterized protein</fullName>
    </submittedName>
</protein>
<organism evidence="1 2">
    <name type="scientific">Chitinophaga rhizophila</name>
    <dbReference type="NCBI Taxonomy" id="2866212"/>
    <lineage>
        <taxon>Bacteria</taxon>
        <taxon>Pseudomonadati</taxon>
        <taxon>Bacteroidota</taxon>
        <taxon>Chitinophagia</taxon>
        <taxon>Chitinophagales</taxon>
        <taxon>Chitinophagaceae</taxon>
        <taxon>Chitinophaga</taxon>
    </lineage>
</organism>
<reference evidence="1 2" key="1">
    <citation type="submission" date="2021-08" db="EMBL/GenBank/DDBJ databases">
        <title>The genome sequence of Chitinophaga sp. B61.</title>
        <authorList>
            <person name="Zhang X."/>
        </authorList>
    </citation>
    <scope>NUCLEOTIDE SEQUENCE [LARGE SCALE GENOMIC DNA]</scope>
    <source>
        <strain evidence="1 2">B61</strain>
    </source>
</reference>
<evidence type="ECO:0000313" key="1">
    <source>
        <dbReference type="EMBL" id="MBW8687986.1"/>
    </source>
</evidence>
<dbReference type="Proteomes" id="UP000812961">
    <property type="component" value="Unassembled WGS sequence"/>
</dbReference>
<accession>A0ABS7GJU1</accession>
<comment type="caution">
    <text evidence="1">The sequence shown here is derived from an EMBL/GenBank/DDBJ whole genome shotgun (WGS) entry which is preliminary data.</text>
</comment>
<proteinExistence type="predicted"/>
<keyword evidence="2" id="KW-1185">Reference proteome</keyword>
<sequence>MHNQTQQSPVPLQPFPLEMAGALPVNYYLFVRTISDKAISAPTTVHSHLHNTSAYVILPFYKAISNIL</sequence>
<evidence type="ECO:0000313" key="2">
    <source>
        <dbReference type="Proteomes" id="UP000812961"/>
    </source>
</evidence>